<dbReference type="AlphaFoldDB" id="A0A9X2L1R1"/>
<accession>A0A9X2L1R1</accession>
<protein>
    <submittedName>
        <fullName evidence="3">TlpA family protein disulfide reductase</fullName>
    </submittedName>
</protein>
<name>A0A9X2L1R1_9BACT</name>
<dbReference type="Pfam" id="PF00578">
    <property type="entry name" value="AhpC-TSA"/>
    <property type="match status" value="1"/>
</dbReference>
<proteinExistence type="predicted"/>
<evidence type="ECO:0000256" key="1">
    <source>
        <dbReference type="SAM" id="SignalP"/>
    </source>
</evidence>
<keyword evidence="1" id="KW-0732">Signal</keyword>
<dbReference type="InterPro" id="IPR050553">
    <property type="entry name" value="Thioredoxin_ResA/DsbE_sf"/>
</dbReference>
<dbReference type="PROSITE" id="PS51352">
    <property type="entry name" value="THIOREDOXIN_2"/>
    <property type="match status" value="1"/>
</dbReference>
<gene>
    <name evidence="3" type="ORF">NM125_03880</name>
</gene>
<dbReference type="EMBL" id="JANDBC010000001">
    <property type="protein sequence ID" value="MCP9290723.1"/>
    <property type="molecule type" value="Genomic_DNA"/>
</dbReference>
<dbReference type="InterPro" id="IPR036249">
    <property type="entry name" value="Thioredoxin-like_sf"/>
</dbReference>
<reference evidence="3" key="1">
    <citation type="submission" date="2022-06" db="EMBL/GenBank/DDBJ databases">
        <title>Gracilimonas sp. CAU 1638 isolated from sea sediment.</title>
        <authorList>
            <person name="Kim W."/>
        </authorList>
    </citation>
    <scope>NUCLEOTIDE SEQUENCE</scope>
    <source>
        <strain evidence="3">CAU 1638</strain>
    </source>
</reference>
<dbReference type="Proteomes" id="UP001139125">
    <property type="component" value="Unassembled WGS sequence"/>
</dbReference>
<dbReference type="GO" id="GO:0016209">
    <property type="term" value="F:antioxidant activity"/>
    <property type="evidence" value="ECO:0007669"/>
    <property type="project" value="InterPro"/>
</dbReference>
<evidence type="ECO:0000313" key="4">
    <source>
        <dbReference type="Proteomes" id="UP001139125"/>
    </source>
</evidence>
<evidence type="ECO:0000313" key="3">
    <source>
        <dbReference type="EMBL" id="MCP9290723.1"/>
    </source>
</evidence>
<feature type="signal peptide" evidence="1">
    <location>
        <begin position="1"/>
        <end position="17"/>
    </location>
</feature>
<dbReference type="InterPro" id="IPR013766">
    <property type="entry name" value="Thioredoxin_domain"/>
</dbReference>
<dbReference type="CDD" id="cd02966">
    <property type="entry name" value="TlpA_like_family"/>
    <property type="match status" value="1"/>
</dbReference>
<feature type="domain" description="Thioredoxin" evidence="2">
    <location>
        <begin position="15"/>
        <end position="158"/>
    </location>
</feature>
<dbReference type="Gene3D" id="3.40.30.10">
    <property type="entry name" value="Glutaredoxin"/>
    <property type="match status" value="1"/>
</dbReference>
<dbReference type="RefSeq" id="WP_255133054.1">
    <property type="nucleotide sequence ID" value="NZ_JANDBC010000001.1"/>
</dbReference>
<evidence type="ECO:0000259" key="2">
    <source>
        <dbReference type="PROSITE" id="PS51352"/>
    </source>
</evidence>
<organism evidence="3 4">
    <name type="scientific">Gracilimonas sediminicola</name>
    <dbReference type="NCBI Taxonomy" id="2952158"/>
    <lineage>
        <taxon>Bacteria</taxon>
        <taxon>Pseudomonadati</taxon>
        <taxon>Balneolota</taxon>
        <taxon>Balneolia</taxon>
        <taxon>Balneolales</taxon>
        <taxon>Balneolaceae</taxon>
        <taxon>Gracilimonas</taxon>
    </lineage>
</organism>
<dbReference type="SUPFAM" id="SSF52833">
    <property type="entry name" value="Thioredoxin-like"/>
    <property type="match status" value="1"/>
</dbReference>
<keyword evidence="4" id="KW-1185">Reference proteome</keyword>
<dbReference type="PANTHER" id="PTHR42852:SF13">
    <property type="entry name" value="PROTEIN DIPZ"/>
    <property type="match status" value="1"/>
</dbReference>
<comment type="caution">
    <text evidence="3">The sequence shown here is derived from an EMBL/GenBank/DDBJ whole genome shotgun (WGS) entry which is preliminary data.</text>
</comment>
<dbReference type="GO" id="GO:0016491">
    <property type="term" value="F:oxidoreductase activity"/>
    <property type="evidence" value="ECO:0007669"/>
    <property type="project" value="InterPro"/>
</dbReference>
<sequence length="159" mass="18015">MKLLLSLLLIVSSAVFSGPKVHNFKLKNLENRTTSYEDVKGEELTVIDFWATWCKPCIKSIPKFVDMYDEFESQGVQFVGISVDGPRNLSKVKPFAKSLGIDYPVLLDTDNNVMARLRVQAVPTLLIVNSEDEVVYFHEGYTPGEEKMIEAEIKKLLNE</sequence>
<dbReference type="PANTHER" id="PTHR42852">
    <property type="entry name" value="THIOL:DISULFIDE INTERCHANGE PROTEIN DSBE"/>
    <property type="match status" value="1"/>
</dbReference>
<feature type="chain" id="PRO_5040903124" evidence="1">
    <location>
        <begin position="18"/>
        <end position="159"/>
    </location>
</feature>
<dbReference type="InterPro" id="IPR000866">
    <property type="entry name" value="AhpC/TSA"/>
</dbReference>